<evidence type="ECO:0000313" key="3">
    <source>
        <dbReference type="EMBL" id="KIP07511.1"/>
    </source>
</evidence>
<proteinExistence type="predicted"/>
<feature type="compositionally biased region" description="Basic and acidic residues" evidence="1">
    <location>
        <begin position="387"/>
        <end position="400"/>
    </location>
</feature>
<feature type="compositionally biased region" description="Acidic residues" evidence="1">
    <location>
        <begin position="309"/>
        <end position="318"/>
    </location>
</feature>
<keyword evidence="4" id="KW-1185">Reference proteome</keyword>
<name>A0A0C3RZ19_PHLG1</name>
<feature type="domain" description="TERF2-interacting telomeric protein 1 Myb" evidence="2">
    <location>
        <begin position="135"/>
        <end position="194"/>
    </location>
</feature>
<evidence type="ECO:0000259" key="2">
    <source>
        <dbReference type="Pfam" id="PF08914"/>
    </source>
</evidence>
<feature type="region of interest" description="Disordered" evidence="1">
    <location>
        <begin position="201"/>
        <end position="447"/>
    </location>
</feature>
<reference evidence="3 4" key="1">
    <citation type="journal article" date="2014" name="PLoS Genet.">
        <title>Analysis of the Phlebiopsis gigantea genome, transcriptome and secretome provides insight into its pioneer colonization strategies of wood.</title>
        <authorList>
            <person name="Hori C."/>
            <person name="Ishida T."/>
            <person name="Igarashi K."/>
            <person name="Samejima M."/>
            <person name="Suzuki H."/>
            <person name="Master E."/>
            <person name="Ferreira P."/>
            <person name="Ruiz-Duenas F.J."/>
            <person name="Held B."/>
            <person name="Canessa P."/>
            <person name="Larrondo L.F."/>
            <person name="Schmoll M."/>
            <person name="Druzhinina I.S."/>
            <person name="Kubicek C.P."/>
            <person name="Gaskell J.A."/>
            <person name="Kersten P."/>
            <person name="St John F."/>
            <person name="Glasner J."/>
            <person name="Sabat G."/>
            <person name="Splinter BonDurant S."/>
            <person name="Syed K."/>
            <person name="Yadav J."/>
            <person name="Mgbeahuruike A.C."/>
            <person name="Kovalchuk A."/>
            <person name="Asiegbu F.O."/>
            <person name="Lackner G."/>
            <person name="Hoffmeister D."/>
            <person name="Rencoret J."/>
            <person name="Gutierrez A."/>
            <person name="Sun H."/>
            <person name="Lindquist E."/>
            <person name="Barry K."/>
            <person name="Riley R."/>
            <person name="Grigoriev I.V."/>
            <person name="Henrissat B."/>
            <person name="Kues U."/>
            <person name="Berka R.M."/>
            <person name="Martinez A.T."/>
            <person name="Covert S.F."/>
            <person name="Blanchette R.A."/>
            <person name="Cullen D."/>
        </authorList>
    </citation>
    <scope>NUCLEOTIDE SEQUENCE [LARGE SCALE GENOMIC DNA]</scope>
    <source>
        <strain evidence="3 4">11061_1 CR5-6</strain>
    </source>
</reference>
<evidence type="ECO:0000313" key="4">
    <source>
        <dbReference type="Proteomes" id="UP000053257"/>
    </source>
</evidence>
<evidence type="ECO:0000256" key="1">
    <source>
        <dbReference type="SAM" id="MobiDB-lite"/>
    </source>
</evidence>
<dbReference type="SUPFAM" id="SSF46689">
    <property type="entry name" value="Homeodomain-like"/>
    <property type="match status" value="1"/>
</dbReference>
<feature type="compositionally biased region" description="Polar residues" evidence="1">
    <location>
        <begin position="240"/>
        <end position="261"/>
    </location>
</feature>
<accession>A0A0C3RZ19</accession>
<dbReference type="EMBL" id="KN840496">
    <property type="protein sequence ID" value="KIP07511.1"/>
    <property type="molecule type" value="Genomic_DNA"/>
</dbReference>
<feature type="compositionally biased region" description="Acidic residues" evidence="1">
    <location>
        <begin position="422"/>
        <end position="433"/>
    </location>
</feature>
<dbReference type="CDD" id="cd11655">
    <property type="entry name" value="rap1_myb-like"/>
    <property type="match status" value="1"/>
</dbReference>
<protein>
    <recommendedName>
        <fullName evidence="2">TERF2-interacting telomeric protein 1 Myb domain-containing protein</fullName>
    </recommendedName>
</protein>
<feature type="compositionally biased region" description="Basic and acidic residues" evidence="1">
    <location>
        <begin position="364"/>
        <end position="376"/>
    </location>
</feature>
<feature type="compositionally biased region" description="Acidic residues" evidence="1">
    <location>
        <begin position="354"/>
        <end position="363"/>
    </location>
</feature>
<dbReference type="Proteomes" id="UP000053257">
    <property type="component" value="Unassembled WGS sequence"/>
</dbReference>
<feature type="compositionally biased region" description="Polar residues" evidence="1">
    <location>
        <begin position="122"/>
        <end position="134"/>
    </location>
</feature>
<sequence length="447" mass="51773">MSKDEVHDQKSYKFLSQFLARYDPDGAFRDDLDIYERLTNNDVRFLRTRIAAPPSATQKFEDPWPQRKMYTAEQWLEFYRRYKLAVDTKAQEFQQRWAEADGKHGPLKPVSSSQRKKQQSSAVPSTPRSTQRTPFTPKDDANLIQWLAIEHPAQKGRKSAALYERLMSDTTLWPWARRHPADSWRERYRKNTTRLDRAIEKYQQNHGIDPVDPRDHTDKHPRHDIWAKVPGLSAVEDSPRSQPGASSQNDKVASTSKQTSAPVKPPNTKHTPVSQETRRDGRAEEQDIVPRHSERAQEKHRVLPHEGNAEEEEEEEEELQKQRQREDEELPVLLESPEEEADDYAEEIARDPGVEDDEAGPMEEDQHAQTSVREEQPMVQNDSAQSDPREPEAQDVRDTQELLDVAKQPLWATLPQDHNETEAEEDEDVDELDPSPQYAPSYSHCEP</sequence>
<dbReference type="AlphaFoldDB" id="A0A0C3RZ19"/>
<dbReference type="Gene3D" id="1.10.10.60">
    <property type="entry name" value="Homeodomain-like"/>
    <property type="match status" value="1"/>
</dbReference>
<organism evidence="3 4">
    <name type="scientific">Phlebiopsis gigantea (strain 11061_1 CR5-6)</name>
    <name type="common">White-rot fungus</name>
    <name type="synonym">Peniophora gigantea</name>
    <dbReference type="NCBI Taxonomy" id="745531"/>
    <lineage>
        <taxon>Eukaryota</taxon>
        <taxon>Fungi</taxon>
        <taxon>Dikarya</taxon>
        <taxon>Basidiomycota</taxon>
        <taxon>Agaricomycotina</taxon>
        <taxon>Agaricomycetes</taxon>
        <taxon>Polyporales</taxon>
        <taxon>Phanerochaetaceae</taxon>
        <taxon>Phlebiopsis</taxon>
    </lineage>
</organism>
<dbReference type="Pfam" id="PF08914">
    <property type="entry name" value="Myb_Rap1"/>
    <property type="match status" value="1"/>
</dbReference>
<dbReference type="InterPro" id="IPR015010">
    <property type="entry name" value="TERF2IP_Myb"/>
</dbReference>
<gene>
    <name evidence="3" type="ORF">PHLGIDRAFT_416083</name>
</gene>
<dbReference type="HOGENOM" id="CLU_612663_0_0_1"/>
<feature type="compositionally biased region" description="Basic and acidic residues" evidence="1">
    <location>
        <begin position="276"/>
        <end position="308"/>
    </location>
</feature>
<feature type="region of interest" description="Disordered" evidence="1">
    <location>
        <begin position="99"/>
        <end position="137"/>
    </location>
</feature>
<feature type="compositionally biased region" description="Acidic residues" evidence="1">
    <location>
        <begin position="336"/>
        <end position="346"/>
    </location>
</feature>
<dbReference type="STRING" id="745531.A0A0C3RZ19"/>
<dbReference type="InterPro" id="IPR009057">
    <property type="entry name" value="Homeodomain-like_sf"/>
</dbReference>
<dbReference type="OrthoDB" id="435460at2759"/>
<feature type="compositionally biased region" description="Basic and acidic residues" evidence="1">
    <location>
        <begin position="209"/>
        <end position="226"/>
    </location>
</feature>